<dbReference type="EMBL" id="JAYMYQ010000005">
    <property type="protein sequence ID" value="KAK7329130.1"/>
    <property type="molecule type" value="Genomic_DNA"/>
</dbReference>
<evidence type="ECO:0000313" key="2">
    <source>
        <dbReference type="Proteomes" id="UP001367508"/>
    </source>
</evidence>
<reference evidence="1 2" key="1">
    <citation type="submission" date="2024-01" db="EMBL/GenBank/DDBJ databases">
        <title>The genomes of 5 underutilized Papilionoideae crops provide insights into root nodulation and disease resistanc.</title>
        <authorList>
            <person name="Jiang F."/>
        </authorList>
    </citation>
    <scope>NUCLEOTIDE SEQUENCE [LARGE SCALE GENOMIC DNA]</scope>
    <source>
        <strain evidence="1">LVBAO_FW01</strain>
        <tissue evidence="1">Leaves</tissue>
    </source>
</reference>
<comment type="caution">
    <text evidence="1">The sequence shown here is derived from an EMBL/GenBank/DDBJ whole genome shotgun (WGS) entry which is preliminary data.</text>
</comment>
<dbReference type="AlphaFoldDB" id="A0AAN9L455"/>
<gene>
    <name evidence="1" type="ORF">VNO77_23276</name>
</gene>
<protein>
    <submittedName>
        <fullName evidence="1">Uncharacterized protein</fullName>
    </submittedName>
</protein>
<dbReference type="Proteomes" id="UP001367508">
    <property type="component" value="Unassembled WGS sequence"/>
</dbReference>
<evidence type="ECO:0000313" key="1">
    <source>
        <dbReference type="EMBL" id="KAK7329130.1"/>
    </source>
</evidence>
<name>A0AAN9L455_CANGL</name>
<proteinExistence type="predicted"/>
<sequence>MYGRHRISMEDQACWRLGLLRITYVYGTGFLILQGTNNVGRLILLSLPFLIYLKQPPVALTSCMSASHS</sequence>
<accession>A0AAN9L455</accession>
<organism evidence="1 2">
    <name type="scientific">Canavalia gladiata</name>
    <name type="common">Sword bean</name>
    <name type="synonym">Dolichos gladiatus</name>
    <dbReference type="NCBI Taxonomy" id="3824"/>
    <lineage>
        <taxon>Eukaryota</taxon>
        <taxon>Viridiplantae</taxon>
        <taxon>Streptophyta</taxon>
        <taxon>Embryophyta</taxon>
        <taxon>Tracheophyta</taxon>
        <taxon>Spermatophyta</taxon>
        <taxon>Magnoliopsida</taxon>
        <taxon>eudicotyledons</taxon>
        <taxon>Gunneridae</taxon>
        <taxon>Pentapetalae</taxon>
        <taxon>rosids</taxon>
        <taxon>fabids</taxon>
        <taxon>Fabales</taxon>
        <taxon>Fabaceae</taxon>
        <taxon>Papilionoideae</taxon>
        <taxon>50 kb inversion clade</taxon>
        <taxon>NPAAA clade</taxon>
        <taxon>indigoferoid/millettioid clade</taxon>
        <taxon>Phaseoleae</taxon>
        <taxon>Canavalia</taxon>
    </lineage>
</organism>
<keyword evidence="2" id="KW-1185">Reference proteome</keyword>